<evidence type="ECO:0000313" key="7">
    <source>
        <dbReference type="EMBL" id="SVD94841.1"/>
    </source>
</evidence>
<dbReference type="InterPro" id="IPR041711">
    <property type="entry name" value="Met-tRNA-FMT_N"/>
</dbReference>
<dbReference type="Pfam" id="PF00551">
    <property type="entry name" value="Formyl_trans_N"/>
    <property type="match status" value="1"/>
</dbReference>
<evidence type="ECO:0000256" key="3">
    <source>
        <dbReference type="ARBA" id="ARBA00022679"/>
    </source>
</evidence>
<dbReference type="AlphaFoldDB" id="A0A382ZH81"/>
<reference evidence="7" key="1">
    <citation type="submission" date="2018-05" db="EMBL/GenBank/DDBJ databases">
        <authorList>
            <person name="Lanie J.A."/>
            <person name="Ng W.-L."/>
            <person name="Kazmierczak K.M."/>
            <person name="Andrzejewski T.M."/>
            <person name="Davidsen T.M."/>
            <person name="Wayne K.J."/>
            <person name="Tettelin H."/>
            <person name="Glass J.I."/>
            <person name="Rusch D."/>
            <person name="Podicherti R."/>
            <person name="Tsui H.-C.T."/>
            <person name="Winkler M.E."/>
        </authorList>
    </citation>
    <scope>NUCLEOTIDE SEQUENCE</scope>
</reference>
<sequence length="237" mass="26336">VNHTKLKLAFAGTPELARIVLKSLIDTNQHNIGIVFTKPDRPAGRGHKIKQSEVKICAIENNIQTFQPENSRDLESYYLENYDLLLVVAYGLLLTPKTLVKPKFGCINIHTSLLPHWRGAAPIQRAIEAGDKKTGITIIQMNKNMDTGPILKQIVCPINNQDTSGSLHARLADISATHIHDALEKIASGKINAIKQDDSKATYAKKISKQDAKLDWNKPAKELERKIRAYNPSPVAH</sequence>
<comment type="similarity">
    <text evidence="1">Belongs to the Fmt family.</text>
</comment>
<dbReference type="SUPFAM" id="SSF53328">
    <property type="entry name" value="Formyltransferase"/>
    <property type="match status" value="1"/>
</dbReference>
<feature type="domain" description="Formyl transferase C-terminal" evidence="6">
    <location>
        <begin position="206"/>
        <end position="237"/>
    </location>
</feature>
<dbReference type="CDD" id="cd08646">
    <property type="entry name" value="FMT_core_Met-tRNA-FMT_N"/>
    <property type="match status" value="1"/>
</dbReference>
<protein>
    <recommendedName>
        <fullName evidence="2">methionyl-tRNA formyltransferase</fullName>
        <ecNumber evidence="2">2.1.2.9</ecNumber>
    </recommendedName>
</protein>
<dbReference type="PANTHER" id="PTHR11138">
    <property type="entry name" value="METHIONYL-TRNA FORMYLTRANSFERASE"/>
    <property type="match status" value="1"/>
</dbReference>
<feature type="domain" description="Formyl transferase N-terminal" evidence="5">
    <location>
        <begin position="8"/>
        <end position="178"/>
    </location>
</feature>
<dbReference type="SUPFAM" id="SSF50486">
    <property type="entry name" value="FMT C-terminal domain-like"/>
    <property type="match status" value="1"/>
</dbReference>
<evidence type="ECO:0000259" key="6">
    <source>
        <dbReference type="Pfam" id="PF02911"/>
    </source>
</evidence>
<accession>A0A382ZH81</accession>
<dbReference type="InterPro" id="IPR044135">
    <property type="entry name" value="Met-tRNA-FMT_C"/>
</dbReference>
<dbReference type="CDD" id="cd08704">
    <property type="entry name" value="Met_tRNA_FMT_C"/>
    <property type="match status" value="1"/>
</dbReference>
<dbReference type="InterPro" id="IPR005794">
    <property type="entry name" value="Fmt"/>
</dbReference>
<dbReference type="GO" id="GO:0005829">
    <property type="term" value="C:cytosol"/>
    <property type="evidence" value="ECO:0007669"/>
    <property type="project" value="TreeGrafter"/>
</dbReference>
<evidence type="ECO:0000256" key="2">
    <source>
        <dbReference type="ARBA" id="ARBA00012261"/>
    </source>
</evidence>
<feature type="non-terminal residue" evidence="7">
    <location>
        <position position="237"/>
    </location>
</feature>
<keyword evidence="3" id="KW-0808">Transferase</keyword>
<dbReference type="EMBL" id="UINC01183881">
    <property type="protein sequence ID" value="SVD94841.1"/>
    <property type="molecule type" value="Genomic_DNA"/>
</dbReference>
<dbReference type="InterPro" id="IPR002376">
    <property type="entry name" value="Formyl_transf_N"/>
</dbReference>
<dbReference type="Gene3D" id="3.40.50.12230">
    <property type="match status" value="1"/>
</dbReference>
<dbReference type="PANTHER" id="PTHR11138:SF5">
    <property type="entry name" value="METHIONYL-TRNA FORMYLTRANSFERASE, MITOCHONDRIAL"/>
    <property type="match status" value="1"/>
</dbReference>
<gene>
    <name evidence="7" type="ORF">METZ01_LOCUS447695</name>
</gene>
<dbReference type="InterPro" id="IPR011034">
    <property type="entry name" value="Formyl_transferase-like_C_sf"/>
</dbReference>
<feature type="non-terminal residue" evidence="7">
    <location>
        <position position="1"/>
    </location>
</feature>
<evidence type="ECO:0000259" key="5">
    <source>
        <dbReference type="Pfam" id="PF00551"/>
    </source>
</evidence>
<dbReference type="Pfam" id="PF02911">
    <property type="entry name" value="Formyl_trans_C"/>
    <property type="match status" value="1"/>
</dbReference>
<dbReference type="NCBIfam" id="TIGR00460">
    <property type="entry name" value="fmt"/>
    <property type="match status" value="1"/>
</dbReference>
<dbReference type="InterPro" id="IPR036477">
    <property type="entry name" value="Formyl_transf_N_sf"/>
</dbReference>
<keyword evidence="4" id="KW-0648">Protein biosynthesis</keyword>
<dbReference type="EC" id="2.1.2.9" evidence="2"/>
<proteinExistence type="inferred from homology"/>
<dbReference type="GO" id="GO:0004479">
    <property type="term" value="F:methionyl-tRNA formyltransferase activity"/>
    <property type="evidence" value="ECO:0007669"/>
    <property type="project" value="UniProtKB-EC"/>
</dbReference>
<evidence type="ECO:0000256" key="1">
    <source>
        <dbReference type="ARBA" id="ARBA00010699"/>
    </source>
</evidence>
<evidence type="ECO:0000256" key="4">
    <source>
        <dbReference type="ARBA" id="ARBA00022917"/>
    </source>
</evidence>
<dbReference type="InterPro" id="IPR005793">
    <property type="entry name" value="Formyl_trans_C"/>
</dbReference>
<name>A0A382ZH81_9ZZZZ</name>
<dbReference type="PROSITE" id="PS00373">
    <property type="entry name" value="GART"/>
    <property type="match status" value="1"/>
</dbReference>
<dbReference type="InterPro" id="IPR001555">
    <property type="entry name" value="GART_AS"/>
</dbReference>
<dbReference type="HAMAP" id="MF_00182">
    <property type="entry name" value="Formyl_trans"/>
    <property type="match status" value="1"/>
</dbReference>
<organism evidence="7">
    <name type="scientific">marine metagenome</name>
    <dbReference type="NCBI Taxonomy" id="408172"/>
    <lineage>
        <taxon>unclassified sequences</taxon>
        <taxon>metagenomes</taxon>
        <taxon>ecological metagenomes</taxon>
    </lineage>
</organism>